<dbReference type="GO" id="GO:0070971">
    <property type="term" value="C:endoplasmic reticulum exit site"/>
    <property type="evidence" value="ECO:0007669"/>
    <property type="project" value="TreeGrafter"/>
</dbReference>
<feature type="domain" description="Zinc finger Sec23/Sec24-type" evidence="1">
    <location>
        <begin position="15"/>
        <end position="43"/>
    </location>
</feature>
<name>A0AAD3MLK9_LATJO</name>
<evidence type="ECO:0000313" key="3">
    <source>
        <dbReference type="EMBL" id="GLD55731.1"/>
    </source>
</evidence>
<dbReference type="InterPro" id="IPR050550">
    <property type="entry name" value="SEC23_SEC24_subfamily"/>
</dbReference>
<reference evidence="3" key="1">
    <citation type="submission" date="2022-08" db="EMBL/GenBank/DDBJ databases">
        <title>Genome sequencing of akame (Lates japonicus).</title>
        <authorList>
            <person name="Hashiguchi Y."/>
            <person name="Takahashi H."/>
        </authorList>
    </citation>
    <scope>NUCLEOTIDE SEQUENCE</scope>
    <source>
        <strain evidence="3">Kochi</strain>
    </source>
</reference>
<dbReference type="Pfam" id="PF04810">
    <property type="entry name" value="zf-Sec23_Sec24"/>
    <property type="match status" value="1"/>
</dbReference>
<evidence type="ECO:0000313" key="2">
    <source>
        <dbReference type="EMBL" id="GLD55723.1"/>
    </source>
</evidence>
<protein>
    <submittedName>
        <fullName evidence="3">Protein transport protein Sec24A isoform X1</fullName>
    </submittedName>
</protein>
<organism evidence="3 4">
    <name type="scientific">Lates japonicus</name>
    <name type="common">Japanese lates</name>
    <dbReference type="NCBI Taxonomy" id="270547"/>
    <lineage>
        <taxon>Eukaryota</taxon>
        <taxon>Metazoa</taxon>
        <taxon>Chordata</taxon>
        <taxon>Craniata</taxon>
        <taxon>Vertebrata</taxon>
        <taxon>Euteleostomi</taxon>
        <taxon>Actinopterygii</taxon>
        <taxon>Neopterygii</taxon>
        <taxon>Teleostei</taxon>
        <taxon>Neoteleostei</taxon>
        <taxon>Acanthomorphata</taxon>
        <taxon>Carangaria</taxon>
        <taxon>Carangaria incertae sedis</taxon>
        <taxon>Centropomidae</taxon>
        <taxon>Lates</taxon>
    </lineage>
</organism>
<dbReference type="EMBL" id="BRZM01007614">
    <property type="protein sequence ID" value="GLD55723.1"/>
    <property type="molecule type" value="Genomic_DNA"/>
</dbReference>
<gene>
    <name evidence="2" type="ORF">AKAME5_002981800</name>
    <name evidence="3" type="ORF">AKAME5_002981900</name>
</gene>
<dbReference type="FunFam" id="2.30.30.380:FF:000004">
    <property type="entry name" value="SEC24 homolog B, COPII coat complex component"/>
    <property type="match status" value="1"/>
</dbReference>
<sequence length="76" mass="8943">MPTTFSLTVALSDDSYINPFVSFLDQRRWKCNLCYRVNDVPEEFMYNPVSRSYGEPHKRPEVQNATIEFIAPSEYM</sequence>
<dbReference type="InterPro" id="IPR006895">
    <property type="entry name" value="Znf_Sec23_Sec24"/>
</dbReference>
<dbReference type="EMBL" id="BRZM01007615">
    <property type="protein sequence ID" value="GLD55731.1"/>
    <property type="molecule type" value="Genomic_DNA"/>
</dbReference>
<dbReference type="SUPFAM" id="SSF82919">
    <property type="entry name" value="Zn-finger domain of Sec23/24"/>
    <property type="match status" value="1"/>
</dbReference>
<comment type="caution">
    <text evidence="3">The sequence shown here is derived from an EMBL/GenBank/DDBJ whole genome shotgun (WGS) entry which is preliminary data.</text>
</comment>
<dbReference type="AlphaFoldDB" id="A0AAD3MLK9"/>
<dbReference type="Proteomes" id="UP001279410">
    <property type="component" value="Unassembled WGS sequence"/>
</dbReference>
<accession>A0AAD3MLK9</accession>
<proteinExistence type="predicted"/>
<dbReference type="PANTHER" id="PTHR13803">
    <property type="entry name" value="SEC24-RELATED PROTEIN"/>
    <property type="match status" value="1"/>
</dbReference>
<dbReference type="Gene3D" id="2.30.30.380">
    <property type="entry name" value="Zn-finger domain of Sec23/24"/>
    <property type="match status" value="1"/>
</dbReference>
<evidence type="ECO:0000259" key="1">
    <source>
        <dbReference type="Pfam" id="PF04810"/>
    </source>
</evidence>
<dbReference type="GO" id="GO:0030127">
    <property type="term" value="C:COPII vesicle coat"/>
    <property type="evidence" value="ECO:0007669"/>
    <property type="project" value="InterPro"/>
</dbReference>
<keyword evidence="4" id="KW-1185">Reference proteome</keyword>
<dbReference type="GO" id="GO:0006886">
    <property type="term" value="P:intracellular protein transport"/>
    <property type="evidence" value="ECO:0007669"/>
    <property type="project" value="InterPro"/>
</dbReference>
<dbReference type="GO" id="GO:0090110">
    <property type="term" value="P:COPII-coated vesicle cargo loading"/>
    <property type="evidence" value="ECO:0007669"/>
    <property type="project" value="TreeGrafter"/>
</dbReference>
<dbReference type="GO" id="GO:0000149">
    <property type="term" value="F:SNARE binding"/>
    <property type="evidence" value="ECO:0007669"/>
    <property type="project" value="TreeGrafter"/>
</dbReference>
<dbReference type="GO" id="GO:0008270">
    <property type="term" value="F:zinc ion binding"/>
    <property type="evidence" value="ECO:0007669"/>
    <property type="project" value="InterPro"/>
</dbReference>
<dbReference type="PANTHER" id="PTHR13803:SF1">
    <property type="entry name" value="PROTEIN TRANSPORT PROTEIN SEC24A"/>
    <property type="match status" value="1"/>
</dbReference>
<dbReference type="InterPro" id="IPR036174">
    <property type="entry name" value="Znf_Sec23_Sec24_sf"/>
</dbReference>
<feature type="non-terminal residue" evidence="3">
    <location>
        <position position="1"/>
    </location>
</feature>
<evidence type="ECO:0000313" key="4">
    <source>
        <dbReference type="Proteomes" id="UP001279410"/>
    </source>
</evidence>